<evidence type="ECO:0000256" key="5">
    <source>
        <dbReference type="ARBA" id="ARBA00022801"/>
    </source>
</evidence>
<organism evidence="9">
    <name type="scientific">Timema poppense</name>
    <name type="common">Walking stick</name>
    <dbReference type="NCBI Taxonomy" id="170557"/>
    <lineage>
        <taxon>Eukaryota</taxon>
        <taxon>Metazoa</taxon>
        <taxon>Ecdysozoa</taxon>
        <taxon>Arthropoda</taxon>
        <taxon>Hexapoda</taxon>
        <taxon>Insecta</taxon>
        <taxon>Pterygota</taxon>
        <taxon>Neoptera</taxon>
        <taxon>Polyneoptera</taxon>
        <taxon>Phasmatodea</taxon>
        <taxon>Timematodea</taxon>
        <taxon>Timematoidea</taxon>
        <taxon>Timematidae</taxon>
        <taxon>Timema</taxon>
    </lineage>
</organism>
<dbReference type="PANTHER" id="PTHR11567">
    <property type="entry name" value="ACID PHOSPHATASE-RELATED"/>
    <property type="match status" value="1"/>
</dbReference>
<dbReference type="EC" id="3.1.3.2" evidence="3"/>
<keyword evidence="6" id="KW-1015">Disulfide bond</keyword>
<dbReference type="InterPro" id="IPR000560">
    <property type="entry name" value="His_Pase_clade-2"/>
</dbReference>
<feature type="chain" id="PRO_5030504871" description="acid phosphatase" evidence="8">
    <location>
        <begin position="26"/>
        <end position="312"/>
    </location>
</feature>
<sequence length="312" mass="35567">MASPSAGISLAYYLFLLLVLRSAEGQIDFKEPLYMKFVNKETHTNVSRWTECTADNKTCLLFLFLTPYQQGFHAPGKQTLLNMSGGYSIQYVYRGSGTVWVMNLNPLGTVLAKQTGLKLKWIVWWLEYVYRSSGTVWVMNLNPLGTVLFKQTGLKLKVVMAQAVFRNGASTVGFTYPTDRYKNKRKYWSEGYAQLTNHGKRQNFLLGRALRQRYGRFMSDEYVPNEVYVLSSDADRAIMGSQLTLAGIYTPVPTDQKWHSEIDWQPIPVHTLPAYMDLIFRNRQGRGCTLSSTSSEDECFGLSHTEAFGFEI</sequence>
<dbReference type="Gene3D" id="3.40.50.1240">
    <property type="entry name" value="Phosphoglycerate mutase-like"/>
    <property type="match status" value="1"/>
</dbReference>
<gene>
    <name evidence="9" type="ORF">TPSB3V08_LOCUS7624</name>
</gene>
<keyword evidence="7" id="KW-0325">Glycoprotein</keyword>
<dbReference type="CDD" id="cd07061">
    <property type="entry name" value="HP_HAP_like"/>
    <property type="match status" value="1"/>
</dbReference>
<evidence type="ECO:0000256" key="3">
    <source>
        <dbReference type="ARBA" id="ARBA00012646"/>
    </source>
</evidence>
<evidence type="ECO:0000256" key="2">
    <source>
        <dbReference type="ARBA" id="ARBA00005375"/>
    </source>
</evidence>
<accession>A0A7R9DAE9</accession>
<dbReference type="PANTHER" id="PTHR11567:SF211">
    <property type="entry name" value="PROSTATIC ACID PHOSPHATASE"/>
    <property type="match status" value="1"/>
</dbReference>
<dbReference type="InterPro" id="IPR029033">
    <property type="entry name" value="His_PPase_superfam"/>
</dbReference>
<dbReference type="EMBL" id="OD005076">
    <property type="protein sequence ID" value="CAD7410963.1"/>
    <property type="molecule type" value="Genomic_DNA"/>
</dbReference>
<reference evidence="9" key="1">
    <citation type="submission" date="2020-11" db="EMBL/GenBank/DDBJ databases">
        <authorList>
            <person name="Tran Van P."/>
        </authorList>
    </citation>
    <scope>NUCLEOTIDE SEQUENCE</scope>
</reference>
<dbReference type="SUPFAM" id="SSF53254">
    <property type="entry name" value="Phosphoglycerate mutase-like"/>
    <property type="match status" value="1"/>
</dbReference>
<dbReference type="Pfam" id="PF00328">
    <property type="entry name" value="His_Phos_2"/>
    <property type="match status" value="1"/>
</dbReference>
<name>A0A7R9DAE9_TIMPO</name>
<dbReference type="InterPro" id="IPR050645">
    <property type="entry name" value="Histidine_acid_phosphatase"/>
</dbReference>
<evidence type="ECO:0000256" key="1">
    <source>
        <dbReference type="ARBA" id="ARBA00000032"/>
    </source>
</evidence>
<keyword evidence="4 8" id="KW-0732">Signal</keyword>
<comment type="similarity">
    <text evidence="2">Belongs to the histidine acid phosphatase family.</text>
</comment>
<protein>
    <recommendedName>
        <fullName evidence="3">acid phosphatase</fullName>
        <ecNumber evidence="3">3.1.3.2</ecNumber>
    </recommendedName>
</protein>
<evidence type="ECO:0000256" key="4">
    <source>
        <dbReference type="ARBA" id="ARBA00022729"/>
    </source>
</evidence>
<evidence type="ECO:0000256" key="8">
    <source>
        <dbReference type="SAM" id="SignalP"/>
    </source>
</evidence>
<proteinExistence type="inferred from homology"/>
<comment type="catalytic activity">
    <reaction evidence="1">
        <text>a phosphate monoester + H2O = an alcohol + phosphate</text>
        <dbReference type="Rhea" id="RHEA:15017"/>
        <dbReference type="ChEBI" id="CHEBI:15377"/>
        <dbReference type="ChEBI" id="CHEBI:30879"/>
        <dbReference type="ChEBI" id="CHEBI:43474"/>
        <dbReference type="ChEBI" id="CHEBI:67140"/>
        <dbReference type="EC" id="3.1.3.2"/>
    </reaction>
</comment>
<evidence type="ECO:0000313" key="9">
    <source>
        <dbReference type="EMBL" id="CAD7410963.1"/>
    </source>
</evidence>
<dbReference type="GO" id="GO:0003993">
    <property type="term" value="F:acid phosphatase activity"/>
    <property type="evidence" value="ECO:0007669"/>
    <property type="project" value="UniProtKB-EC"/>
</dbReference>
<feature type="signal peptide" evidence="8">
    <location>
        <begin position="1"/>
        <end position="25"/>
    </location>
</feature>
<evidence type="ECO:0000256" key="7">
    <source>
        <dbReference type="ARBA" id="ARBA00023180"/>
    </source>
</evidence>
<keyword evidence="5" id="KW-0378">Hydrolase</keyword>
<evidence type="ECO:0000256" key="6">
    <source>
        <dbReference type="ARBA" id="ARBA00023157"/>
    </source>
</evidence>
<dbReference type="AlphaFoldDB" id="A0A7R9DAE9"/>